<accession>A0A1R3JIH1</accession>
<evidence type="ECO:0000313" key="2">
    <source>
        <dbReference type="EMBL" id="OMO94565.1"/>
    </source>
</evidence>
<comment type="caution">
    <text evidence="2">The sequence shown here is derived from an EMBL/GenBank/DDBJ whole genome shotgun (WGS) entry which is preliminary data.</text>
</comment>
<sequence length="84" mass="9306">MLFTSSSSFKRPKPISNPSPQPPETPNPRTQKLRNGFRSLPVISVEGENSGMSVESVVRELRGCFLAVDWEGISSNEMVSWPGR</sequence>
<evidence type="ECO:0000256" key="1">
    <source>
        <dbReference type="SAM" id="MobiDB-lite"/>
    </source>
</evidence>
<organism evidence="2 3">
    <name type="scientific">Corchorus olitorius</name>
    <dbReference type="NCBI Taxonomy" id="93759"/>
    <lineage>
        <taxon>Eukaryota</taxon>
        <taxon>Viridiplantae</taxon>
        <taxon>Streptophyta</taxon>
        <taxon>Embryophyta</taxon>
        <taxon>Tracheophyta</taxon>
        <taxon>Spermatophyta</taxon>
        <taxon>Magnoliopsida</taxon>
        <taxon>eudicotyledons</taxon>
        <taxon>Gunneridae</taxon>
        <taxon>Pentapetalae</taxon>
        <taxon>rosids</taxon>
        <taxon>malvids</taxon>
        <taxon>Malvales</taxon>
        <taxon>Malvaceae</taxon>
        <taxon>Grewioideae</taxon>
        <taxon>Apeibeae</taxon>
        <taxon>Corchorus</taxon>
    </lineage>
</organism>
<reference evidence="3" key="1">
    <citation type="submission" date="2013-09" db="EMBL/GenBank/DDBJ databases">
        <title>Corchorus olitorius genome sequencing.</title>
        <authorList>
            <person name="Alam M."/>
            <person name="Haque M.S."/>
            <person name="Islam M.S."/>
            <person name="Emdad E.M."/>
            <person name="Islam M.M."/>
            <person name="Ahmed B."/>
            <person name="Halim A."/>
            <person name="Hossen Q.M.M."/>
            <person name="Hossain M.Z."/>
            <person name="Ahmed R."/>
            <person name="Khan M.M."/>
            <person name="Islam R."/>
            <person name="Rashid M.M."/>
            <person name="Khan S.A."/>
            <person name="Rahman M.S."/>
            <person name="Alam M."/>
            <person name="Yahiya A.S."/>
            <person name="Khan M.S."/>
            <person name="Azam M.S."/>
            <person name="Haque T."/>
            <person name="Lashkar M.Z.H."/>
            <person name="Akhand A.I."/>
            <person name="Morshed G."/>
            <person name="Roy S."/>
            <person name="Uddin K.S."/>
            <person name="Rabeya T."/>
            <person name="Hossain A.S."/>
            <person name="Chowdhury A."/>
            <person name="Snigdha A.R."/>
            <person name="Mortoza M.S."/>
            <person name="Matin S.A."/>
            <person name="Hoque S.M.E."/>
            <person name="Islam M.K."/>
            <person name="Roy D.K."/>
            <person name="Haider R."/>
            <person name="Moosa M.M."/>
            <person name="Elias S.M."/>
            <person name="Hasan A.M."/>
            <person name="Jahan S."/>
            <person name="Shafiuddin M."/>
            <person name="Mahmood N."/>
            <person name="Shommy N.S."/>
        </authorList>
    </citation>
    <scope>NUCLEOTIDE SEQUENCE [LARGE SCALE GENOMIC DNA]</scope>
    <source>
        <strain evidence="3">cv. O-4</strain>
    </source>
</reference>
<feature type="compositionally biased region" description="Pro residues" evidence="1">
    <location>
        <begin position="15"/>
        <end position="26"/>
    </location>
</feature>
<proteinExistence type="predicted"/>
<feature type="region of interest" description="Disordered" evidence="1">
    <location>
        <begin position="1"/>
        <end position="36"/>
    </location>
</feature>
<keyword evidence="3" id="KW-1185">Reference proteome</keyword>
<protein>
    <submittedName>
        <fullName evidence="2">Uncharacterized protein</fullName>
    </submittedName>
</protein>
<evidence type="ECO:0000313" key="3">
    <source>
        <dbReference type="Proteomes" id="UP000187203"/>
    </source>
</evidence>
<dbReference type="EMBL" id="AWUE01016001">
    <property type="protein sequence ID" value="OMO94565.1"/>
    <property type="molecule type" value="Genomic_DNA"/>
</dbReference>
<dbReference type="AlphaFoldDB" id="A0A1R3JIH1"/>
<gene>
    <name evidence="2" type="ORF">COLO4_16286</name>
</gene>
<name>A0A1R3JIH1_9ROSI</name>
<dbReference type="Proteomes" id="UP000187203">
    <property type="component" value="Unassembled WGS sequence"/>
</dbReference>